<dbReference type="RefSeq" id="XP_016451971.1">
    <property type="nucleotide sequence ID" value="XM_016596485.2"/>
</dbReference>
<evidence type="ECO:0000256" key="2">
    <source>
        <dbReference type="SAM" id="Phobius"/>
    </source>
</evidence>
<dbReference type="STRING" id="4097.A0A1S3YI93"/>
<sequence>MADVLFLVSVVLLAAGSTPPALLSTPPPSSGCADELVAFSPCLPYISDSPNNISDSPPVQCCDNFAAAFDDNTAICLCYLVHNPQILGFPINSTKLISLTSVCPVKENEGEENLSLESLCSGSTMLPPFRAITADHRGSSSGPRRPSLSPSPSPRPTPRIPHPGDHDNPSPQEPPGQGNSSPPSSDVDDNPSPAAQATPSCASTIAIRILSYHIGFLIPILIFLFFSECGDNPSRAA</sequence>
<dbReference type="SUPFAM" id="SSF47699">
    <property type="entry name" value="Bifunctional inhibitor/lipid-transfer protein/seed storage 2S albumin"/>
    <property type="match status" value="1"/>
</dbReference>
<evidence type="ECO:0000256" key="3">
    <source>
        <dbReference type="SAM" id="SignalP"/>
    </source>
</evidence>
<name>A0A1S3YI93_TOBAC</name>
<feature type="transmembrane region" description="Helical" evidence="2">
    <location>
        <begin position="205"/>
        <end position="226"/>
    </location>
</feature>
<evidence type="ECO:0000313" key="5">
    <source>
        <dbReference type="Proteomes" id="UP000790787"/>
    </source>
</evidence>
<dbReference type="CDD" id="cd00010">
    <property type="entry name" value="AAI_LTSS"/>
    <property type="match status" value="1"/>
</dbReference>
<dbReference type="PANTHER" id="PTHR35747">
    <property type="entry name" value="BIFUNCTIONAL INHIBITOR/LIPID-TRANSFER PROTEIN/SEED STORAGE 2S ALBUMIN SUPERFAMILY PROTEIN"/>
    <property type="match status" value="1"/>
</dbReference>
<keyword evidence="2" id="KW-1133">Transmembrane helix</keyword>
<dbReference type="KEGG" id="nta:107776570"/>
<gene>
    <name evidence="6" type="primary">LOC107776570</name>
</gene>
<dbReference type="Proteomes" id="UP000790787">
    <property type="component" value="Chromosome 14"/>
</dbReference>
<protein>
    <submittedName>
        <fullName evidence="6">Uncharacterized protein LOC107776570 isoform X1</fullName>
    </submittedName>
    <submittedName>
        <fullName evidence="6">Uncharacterized protein isoform X1</fullName>
    </submittedName>
</protein>
<dbReference type="GeneID" id="107776570"/>
<dbReference type="RefSeq" id="XP_016451971.1">
    <property type="nucleotide sequence ID" value="XM_016596485.1"/>
</dbReference>
<dbReference type="InterPro" id="IPR016140">
    <property type="entry name" value="Bifunc_inhib/LTP/seed_store"/>
</dbReference>
<dbReference type="PANTHER" id="PTHR35747:SF2">
    <property type="entry name" value="NON-SPECIFIC LIPID TRANSFER PROTEIN GPI-ANCHORED 25"/>
    <property type="match status" value="1"/>
</dbReference>
<keyword evidence="2" id="KW-0472">Membrane</keyword>
<dbReference type="OrthoDB" id="786778at2759"/>
<proteinExistence type="predicted"/>
<evidence type="ECO:0000313" key="6">
    <source>
        <dbReference type="RefSeq" id="XP_016451971.1"/>
    </source>
</evidence>
<dbReference type="InterPro" id="IPR036312">
    <property type="entry name" value="Bifun_inhib/LTP/seed_sf"/>
</dbReference>
<accession>A0A1S3YI93</accession>
<reference evidence="6" key="2">
    <citation type="submission" date="2025-08" db="UniProtKB">
        <authorList>
            <consortium name="RefSeq"/>
        </authorList>
    </citation>
    <scope>IDENTIFICATION</scope>
    <source>
        <tissue evidence="6">Leaf</tissue>
    </source>
</reference>
<keyword evidence="2" id="KW-0812">Transmembrane</keyword>
<keyword evidence="3" id="KW-0732">Signal</keyword>
<organism evidence="5 6">
    <name type="scientific">Nicotiana tabacum</name>
    <name type="common">Common tobacco</name>
    <dbReference type="NCBI Taxonomy" id="4097"/>
    <lineage>
        <taxon>Eukaryota</taxon>
        <taxon>Viridiplantae</taxon>
        <taxon>Streptophyta</taxon>
        <taxon>Embryophyta</taxon>
        <taxon>Tracheophyta</taxon>
        <taxon>Spermatophyta</taxon>
        <taxon>Magnoliopsida</taxon>
        <taxon>eudicotyledons</taxon>
        <taxon>Gunneridae</taxon>
        <taxon>Pentapetalae</taxon>
        <taxon>asterids</taxon>
        <taxon>lamiids</taxon>
        <taxon>Solanales</taxon>
        <taxon>Solanaceae</taxon>
        <taxon>Nicotianoideae</taxon>
        <taxon>Nicotianeae</taxon>
        <taxon>Nicotiana</taxon>
    </lineage>
</organism>
<feature type="compositionally biased region" description="Low complexity" evidence="1">
    <location>
        <begin position="175"/>
        <end position="193"/>
    </location>
</feature>
<keyword evidence="5" id="KW-1185">Reference proteome</keyword>
<dbReference type="AlphaFoldDB" id="A0A1S3YI93"/>
<feature type="compositionally biased region" description="Low complexity" evidence="1">
    <location>
        <begin position="139"/>
        <end position="148"/>
    </location>
</feature>
<evidence type="ECO:0000259" key="4">
    <source>
        <dbReference type="Pfam" id="PF14368"/>
    </source>
</evidence>
<feature type="signal peptide" evidence="3">
    <location>
        <begin position="1"/>
        <end position="16"/>
    </location>
</feature>
<feature type="chain" id="PRO_5010215768" evidence="3">
    <location>
        <begin position="17"/>
        <end position="237"/>
    </location>
</feature>
<dbReference type="Pfam" id="PF14368">
    <property type="entry name" value="LTP_2"/>
    <property type="match status" value="1"/>
</dbReference>
<dbReference type="PaxDb" id="4097-A0A1S3YI93"/>
<reference evidence="5" key="1">
    <citation type="journal article" date="2014" name="Nat. Commun.">
        <title>The tobacco genome sequence and its comparison with those of tomato and potato.</title>
        <authorList>
            <person name="Sierro N."/>
            <person name="Battey J.N."/>
            <person name="Ouadi S."/>
            <person name="Bakaher N."/>
            <person name="Bovet L."/>
            <person name="Willig A."/>
            <person name="Goepfert S."/>
            <person name="Peitsch M.C."/>
            <person name="Ivanov N.V."/>
        </authorList>
    </citation>
    <scope>NUCLEOTIDE SEQUENCE [LARGE SCALE GENOMIC DNA]</scope>
</reference>
<dbReference type="InterPro" id="IPR053353">
    <property type="entry name" value="Plant_LTP_GPI-anchored"/>
</dbReference>
<feature type="domain" description="Bifunctional inhibitor/plant lipid transfer protein/seed storage helical" evidence="4">
    <location>
        <begin position="24"/>
        <end position="108"/>
    </location>
</feature>
<feature type="region of interest" description="Disordered" evidence="1">
    <location>
        <begin position="133"/>
        <end position="198"/>
    </location>
</feature>
<dbReference type="Gene3D" id="1.10.110.10">
    <property type="entry name" value="Plant lipid-transfer and hydrophobic proteins"/>
    <property type="match status" value="1"/>
</dbReference>
<evidence type="ECO:0000256" key="1">
    <source>
        <dbReference type="SAM" id="MobiDB-lite"/>
    </source>
</evidence>
<feature type="compositionally biased region" description="Pro residues" evidence="1">
    <location>
        <begin position="149"/>
        <end position="161"/>
    </location>
</feature>